<proteinExistence type="inferred from homology"/>
<reference evidence="5 6" key="1">
    <citation type="journal article" date="2018" name="Cell">
        <title>The Chara Genome: Secondary Complexity and Implications for Plant Terrestrialization.</title>
        <authorList>
            <person name="Nishiyama T."/>
            <person name="Sakayama H."/>
            <person name="Vries J.D."/>
            <person name="Buschmann H."/>
            <person name="Saint-Marcoux D."/>
            <person name="Ullrich K.K."/>
            <person name="Haas F.B."/>
            <person name="Vanderstraeten L."/>
            <person name="Becker D."/>
            <person name="Lang D."/>
            <person name="Vosolsobe S."/>
            <person name="Rombauts S."/>
            <person name="Wilhelmsson P.K.I."/>
            <person name="Janitza P."/>
            <person name="Kern R."/>
            <person name="Heyl A."/>
            <person name="Rumpler F."/>
            <person name="Villalobos L.I.A.C."/>
            <person name="Clay J.M."/>
            <person name="Skokan R."/>
            <person name="Toyoda A."/>
            <person name="Suzuki Y."/>
            <person name="Kagoshima H."/>
            <person name="Schijlen E."/>
            <person name="Tajeshwar N."/>
            <person name="Catarino B."/>
            <person name="Hetherington A.J."/>
            <person name="Saltykova A."/>
            <person name="Bonnot C."/>
            <person name="Breuninger H."/>
            <person name="Symeonidi A."/>
            <person name="Radhakrishnan G.V."/>
            <person name="Van Nieuwerburgh F."/>
            <person name="Deforce D."/>
            <person name="Chang C."/>
            <person name="Karol K.G."/>
            <person name="Hedrich R."/>
            <person name="Ulvskov P."/>
            <person name="Glockner G."/>
            <person name="Delwiche C.F."/>
            <person name="Petrasek J."/>
            <person name="Van de Peer Y."/>
            <person name="Friml J."/>
            <person name="Beilby M."/>
            <person name="Dolan L."/>
            <person name="Kohara Y."/>
            <person name="Sugano S."/>
            <person name="Fujiyama A."/>
            <person name="Delaux P.-M."/>
            <person name="Quint M."/>
            <person name="TheiBen G."/>
            <person name="Hagemann M."/>
            <person name="Harholt J."/>
            <person name="Dunand C."/>
            <person name="Zachgo S."/>
            <person name="Langdale J."/>
            <person name="Maumus F."/>
            <person name="Straeten D.V.D."/>
            <person name="Gould S.B."/>
            <person name="Rensing S.A."/>
        </authorList>
    </citation>
    <scope>NUCLEOTIDE SEQUENCE [LARGE SCALE GENOMIC DNA]</scope>
    <source>
        <strain evidence="5 6">S276</strain>
    </source>
</reference>
<dbReference type="Pfam" id="PF12854">
    <property type="entry name" value="PPR_1"/>
    <property type="match status" value="1"/>
</dbReference>
<dbReference type="AlphaFoldDB" id="A0A388KF14"/>
<dbReference type="OrthoDB" id="185373at2759"/>
<feature type="repeat" description="PPR" evidence="3">
    <location>
        <begin position="408"/>
        <end position="442"/>
    </location>
</feature>
<evidence type="ECO:0000256" key="2">
    <source>
        <dbReference type="ARBA" id="ARBA00022737"/>
    </source>
</evidence>
<feature type="repeat" description="PPR" evidence="3">
    <location>
        <begin position="618"/>
        <end position="652"/>
    </location>
</feature>
<feature type="compositionally biased region" description="Polar residues" evidence="4">
    <location>
        <begin position="265"/>
        <end position="274"/>
    </location>
</feature>
<name>A0A388KF14_CHABU</name>
<sequence length="827" mass="91093">MSGWKPTVAAAELLSHLPRSPTLALLSSPGCSRGGDAKLRGQAGHPPGARRRYGVHCSICIRGPRRMAAGSLSSRWWSFRSRSRSDVAAQYLGLEGGRITCNPRRRLLYDATTSRGSSRQVFWENAGGSSFPNLPRGGEIGVKASSTAATALTMAAAAEEEEEEEAKDGCSRAPRWRDVASGGRVRGGRRESESCAGIWRKGVSQTVTGRSWSWAPFPGLLMFRSSSSSSSSCSSTPSKWRCHAGGGVCGNEVRLNPVLKVNASGMSNQGQQSAGRRFRRSPLRRPPVAGREAESRRRRTVVAMTADMSMPGVVGMTLTVGEGLMRHTKKTEKEMSAKVYQCVMALCAAEQLGDGVEKVLDAWADELAMADVMNVLKELVNRSRNAEKLMMVFDWLRGSGASVGLEPNVRTYTFMIRAMGRFKRYETAAQLFRDMRFAGVEPDSFAYNAMIGGYARNNEWKKVFGLYEEMFRGGVFPDQVTYVELVSGLCKAGMLKEAKQVLLAMKQQGVRGNLPIYKAAIFAAVKEKDLDAAIALHQRMESEGVEPDESLSNLLITAYGKKGMCEYAERVFQDMAILGLKRERTTYNQLIVAYSKSARQAEAEGVLQDMKADGLTASTVTYNALMEGYSVQGLYDEASAVFQDMLQEGIRPDLNSFNNLIKAYVKGRQLAWAESVMHDMREQGIRPNVLSYVMLVEGYARVGMLVDAERMLHEAKDMGHTLPEKTLSVLMGFYEKSRSHTREAVEKVKVMKVRMGMANTQHDEGNVKMPFLKPLAKDGRGDLAWEFKKEIAGLRERRAGVGGVNLSLMGAYPQAVRCAARNERSQT</sequence>
<dbReference type="Pfam" id="PF13812">
    <property type="entry name" value="PPR_3"/>
    <property type="match status" value="3"/>
</dbReference>
<organism evidence="5 6">
    <name type="scientific">Chara braunii</name>
    <name type="common">Braun's stonewort</name>
    <dbReference type="NCBI Taxonomy" id="69332"/>
    <lineage>
        <taxon>Eukaryota</taxon>
        <taxon>Viridiplantae</taxon>
        <taxon>Streptophyta</taxon>
        <taxon>Charophyceae</taxon>
        <taxon>Charales</taxon>
        <taxon>Characeae</taxon>
        <taxon>Chara</taxon>
    </lineage>
</organism>
<feature type="repeat" description="PPR" evidence="3">
    <location>
        <begin position="513"/>
        <end position="547"/>
    </location>
</feature>
<dbReference type="EMBL" id="BFEA01000103">
    <property type="protein sequence ID" value="GBG68648.1"/>
    <property type="molecule type" value="Genomic_DNA"/>
</dbReference>
<dbReference type="InterPro" id="IPR002885">
    <property type="entry name" value="PPR_rpt"/>
</dbReference>
<evidence type="ECO:0000256" key="3">
    <source>
        <dbReference type="PROSITE-ProRule" id="PRU00708"/>
    </source>
</evidence>
<keyword evidence="6" id="KW-1185">Reference proteome</keyword>
<feature type="repeat" description="PPR" evidence="3">
    <location>
        <begin position="443"/>
        <end position="477"/>
    </location>
</feature>
<feature type="repeat" description="PPR" evidence="3">
    <location>
        <begin position="478"/>
        <end position="512"/>
    </location>
</feature>
<dbReference type="PANTHER" id="PTHR47447:SF17">
    <property type="entry name" value="OS12G0638900 PROTEIN"/>
    <property type="match status" value="1"/>
</dbReference>
<feature type="repeat" description="PPR" evidence="3">
    <location>
        <begin position="653"/>
        <end position="687"/>
    </location>
</feature>
<gene>
    <name evidence="5" type="ORF">CBR_g3189</name>
</gene>
<dbReference type="Proteomes" id="UP000265515">
    <property type="component" value="Unassembled WGS sequence"/>
</dbReference>
<feature type="repeat" description="PPR" evidence="3">
    <location>
        <begin position="688"/>
        <end position="722"/>
    </location>
</feature>
<feature type="repeat" description="PPR" evidence="3">
    <location>
        <begin position="583"/>
        <end position="617"/>
    </location>
</feature>
<comment type="caution">
    <text evidence="5">The sequence shown here is derived from an EMBL/GenBank/DDBJ whole genome shotgun (WGS) entry which is preliminary data.</text>
</comment>
<evidence type="ECO:0000313" key="5">
    <source>
        <dbReference type="EMBL" id="GBG68648.1"/>
    </source>
</evidence>
<dbReference type="PANTHER" id="PTHR47447">
    <property type="entry name" value="OS03G0856100 PROTEIN"/>
    <property type="match status" value="1"/>
</dbReference>
<dbReference type="PROSITE" id="PS51375">
    <property type="entry name" value="PPR"/>
    <property type="match status" value="9"/>
</dbReference>
<dbReference type="STRING" id="69332.A0A388KF14"/>
<feature type="region of interest" description="Disordered" evidence="4">
    <location>
        <begin position="265"/>
        <end position="298"/>
    </location>
</feature>
<evidence type="ECO:0000313" key="6">
    <source>
        <dbReference type="Proteomes" id="UP000265515"/>
    </source>
</evidence>
<dbReference type="Pfam" id="PF13041">
    <property type="entry name" value="PPR_2"/>
    <property type="match status" value="1"/>
</dbReference>
<comment type="similarity">
    <text evidence="1">Belongs to the PPR family. P subfamily.</text>
</comment>
<dbReference type="Gene3D" id="1.25.40.10">
    <property type="entry name" value="Tetratricopeptide repeat domain"/>
    <property type="match status" value="3"/>
</dbReference>
<evidence type="ECO:0000256" key="4">
    <source>
        <dbReference type="SAM" id="MobiDB-lite"/>
    </source>
</evidence>
<evidence type="ECO:0008006" key="7">
    <source>
        <dbReference type="Google" id="ProtNLM"/>
    </source>
</evidence>
<dbReference type="Gramene" id="GBG68648">
    <property type="protein sequence ID" value="GBG68648"/>
    <property type="gene ID" value="CBR_g3189"/>
</dbReference>
<evidence type="ECO:0000256" key="1">
    <source>
        <dbReference type="ARBA" id="ARBA00007626"/>
    </source>
</evidence>
<dbReference type="InterPro" id="IPR011990">
    <property type="entry name" value="TPR-like_helical_dom_sf"/>
</dbReference>
<accession>A0A388KF14</accession>
<keyword evidence="2" id="KW-0677">Repeat</keyword>
<dbReference type="NCBIfam" id="TIGR00756">
    <property type="entry name" value="PPR"/>
    <property type="match status" value="7"/>
</dbReference>
<protein>
    <recommendedName>
        <fullName evidence="7">Pentacotripeptide-repeat region of PRORP domain-containing protein</fullName>
    </recommendedName>
</protein>
<feature type="repeat" description="PPR" evidence="3">
    <location>
        <begin position="548"/>
        <end position="582"/>
    </location>
</feature>